<evidence type="ECO:0000313" key="2">
    <source>
        <dbReference type="EMBL" id="PON37855.1"/>
    </source>
</evidence>
<evidence type="ECO:0000256" key="1">
    <source>
        <dbReference type="SAM" id="MobiDB-lite"/>
    </source>
</evidence>
<dbReference type="Gene3D" id="1.20.120.20">
    <property type="entry name" value="Apolipoprotein"/>
    <property type="match status" value="1"/>
</dbReference>
<dbReference type="STRING" id="3476.A0A2P5AMT0"/>
<dbReference type="PANTHER" id="PTHR47372">
    <property type="entry name" value="DAUER UP-REGULATED-RELATED"/>
    <property type="match status" value="1"/>
</dbReference>
<dbReference type="SUPFAM" id="SSF58113">
    <property type="entry name" value="Apolipoprotein A-I"/>
    <property type="match status" value="1"/>
</dbReference>
<evidence type="ECO:0000313" key="3">
    <source>
        <dbReference type="Proteomes" id="UP000237105"/>
    </source>
</evidence>
<dbReference type="EMBL" id="JXTB01000514">
    <property type="protein sequence ID" value="PON37855.1"/>
    <property type="molecule type" value="Genomic_DNA"/>
</dbReference>
<organism evidence="2 3">
    <name type="scientific">Parasponia andersonii</name>
    <name type="common">Sponia andersonii</name>
    <dbReference type="NCBI Taxonomy" id="3476"/>
    <lineage>
        <taxon>Eukaryota</taxon>
        <taxon>Viridiplantae</taxon>
        <taxon>Streptophyta</taxon>
        <taxon>Embryophyta</taxon>
        <taxon>Tracheophyta</taxon>
        <taxon>Spermatophyta</taxon>
        <taxon>Magnoliopsida</taxon>
        <taxon>eudicotyledons</taxon>
        <taxon>Gunneridae</taxon>
        <taxon>Pentapetalae</taxon>
        <taxon>rosids</taxon>
        <taxon>fabids</taxon>
        <taxon>Rosales</taxon>
        <taxon>Cannabaceae</taxon>
        <taxon>Parasponia</taxon>
    </lineage>
</organism>
<proteinExistence type="predicted"/>
<gene>
    <name evidence="2" type="ORF">PanWU01x14_316760</name>
</gene>
<dbReference type="Proteomes" id="UP000237105">
    <property type="component" value="Unassembled WGS sequence"/>
</dbReference>
<dbReference type="PANTHER" id="PTHR47372:SF24">
    <property type="entry name" value="LATE EMBRYOGENESIS ABUNDANT PROTEIN (LEA) FAMILY PROTEIN"/>
    <property type="match status" value="1"/>
</dbReference>
<feature type="compositionally biased region" description="Basic and acidic residues" evidence="1">
    <location>
        <begin position="41"/>
        <end position="62"/>
    </location>
</feature>
<keyword evidence="3" id="KW-1185">Reference proteome</keyword>
<feature type="compositionally biased region" description="Basic and acidic residues" evidence="1">
    <location>
        <begin position="139"/>
        <end position="187"/>
    </location>
</feature>
<feature type="region of interest" description="Disordered" evidence="1">
    <location>
        <begin position="36"/>
        <end position="261"/>
    </location>
</feature>
<protein>
    <submittedName>
        <fullName evidence="2">Desiccation-related protein</fullName>
    </submittedName>
</protein>
<dbReference type="OrthoDB" id="6363407at2759"/>
<sequence>MATKFLAKNGFINLSKAFPQTQLSLKPSRKVSRVCFTSASKHSDGRNAAEESRDSRADKAYDSSRQCRRNDADSDPDEVTERAKEAMKENMERSKETAKEMKDRAKEYAHETKEKTKDTSASVSEKAREKTQRAAETTEGAKERAKDYAHGAKEKVKEGTHKAEETAKERTHKAAETVKSMGEKAKETVQSAWDTAKETGQKIKETVVGTPDEEVGRVAKAPPSGDEIEVEVEEAPPKDKVIMDEDVVERRKRARKPDQKS</sequence>
<feature type="compositionally biased region" description="Basic and acidic residues" evidence="1">
    <location>
        <begin position="195"/>
        <end position="205"/>
    </location>
</feature>
<accession>A0A2P5AMT0</accession>
<name>A0A2P5AMT0_PARAD</name>
<comment type="caution">
    <text evidence="2">The sequence shown here is derived from an EMBL/GenBank/DDBJ whole genome shotgun (WGS) entry which is preliminary data.</text>
</comment>
<dbReference type="AlphaFoldDB" id="A0A2P5AMT0"/>
<reference evidence="3" key="1">
    <citation type="submission" date="2016-06" db="EMBL/GenBank/DDBJ databases">
        <title>Parallel loss of symbiosis genes in relatives of nitrogen-fixing non-legume Parasponia.</title>
        <authorList>
            <person name="Van Velzen R."/>
            <person name="Holmer R."/>
            <person name="Bu F."/>
            <person name="Rutten L."/>
            <person name="Van Zeijl A."/>
            <person name="Liu W."/>
            <person name="Santuari L."/>
            <person name="Cao Q."/>
            <person name="Sharma T."/>
            <person name="Shen D."/>
            <person name="Roswanjaya Y."/>
            <person name="Wardhani T."/>
            <person name="Kalhor M.S."/>
            <person name="Jansen J."/>
            <person name="Van den Hoogen J."/>
            <person name="Gungor B."/>
            <person name="Hartog M."/>
            <person name="Hontelez J."/>
            <person name="Verver J."/>
            <person name="Yang W.-C."/>
            <person name="Schijlen E."/>
            <person name="Repin R."/>
            <person name="Schilthuizen M."/>
            <person name="Schranz E."/>
            <person name="Heidstra R."/>
            <person name="Miyata K."/>
            <person name="Fedorova E."/>
            <person name="Kohlen W."/>
            <person name="Bisseling T."/>
            <person name="Smit S."/>
            <person name="Geurts R."/>
        </authorList>
    </citation>
    <scope>NUCLEOTIDE SEQUENCE [LARGE SCALE GENOMIC DNA]</scope>
    <source>
        <strain evidence="3">cv. WU1-14</strain>
    </source>
</reference>
<feature type="compositionally biased region" description="Basic and acidic residues" evidence="1">
    <location>
        <begin position="79"/>
        <end position="118"/>
    </location>
</feature>